<dbReference type="OrthoDB" id="5573848at2"/>
<gene>
    <name evidence="2" type="ORF">CRENPOLYSF2_250002</name>
</gene>
<keyword evidence="1" id="KW-0812">Transmembrane</keyword>
<evidence type="ECO:0000313" key="2">
    <source>
        <dbReference type="EMBL" id="SJM91999.1"/>
    </source>
</evidence>
<dbReference type="EMBL" id="FUKJ01000168">
    <property type="protein sequence ID" value="SJM91999.1"/>
    <property type="molecule type" value="Genomic_DNA"/>
</dbReference>
<proteinExistence type="predicted"/>
<dbReference type="AlphaFoldDB" id="A0A1R4H733"/>
<reference evidence="3" key="1">
    <citation type="submission" date="2017-02" db="EMBL/GenBank/DDBJ databases">
        <authorList>
            <person name="Daims H."/>
        </authorList>
    </citation>
    <scope>NUCLEOTIDE SEQUENCE [LARGE SCALE GENOMIC DNA]</scope>
</reference>
<evidence type="ECO:0000256" key="1">
    <source>
        <dbReference type="SAM" id="Phobius"/>
    </source>
</evidence>
<keyword evidence="3" id="KW-1185">Reference proteome</keyword>
<name>A0A1R4H733_9GAMM</name>
<sequence>MSMWQNVLLGAIALLMIFWAGPGIKQSIARSKQAKSDWPALLLPLALVILFVVFLVAMV</sequence>
<dbReference type="Proteomes" id="UP000195442">
    <property type="component" value="Unassembled WGS sequence"/>
</dbReference>
<accession>A0A1R4H733</accession>
<feature type="transmembrane region" description="Helical" evidence="1">
    <location>
        <begin position="41"/>
        <end position="58"/>
    </location>
</feature>
<protein>
    <submittedName>
        <fullName evidence="2">Uncharacterized protein</fullName>
    </submittedName>
</protein>
<keyword evidence="1" id="KW-0472">Membrane</keyword>
<evidence type="ECO:0000313" key="3">
    <source>
        <dbReference type="Proteomes" id="UP000195442"/>
    </source>
</evidence>
<keyword evidence="1" id="KW-1133">Transmembrane helix</keyword>
<organism evidence="2 3">
    <name type="scientific">Crenothrix polyspora</name>
    <dbReference type="NCBI Taxonomy" id="360316"/>
    <lineage>
        <taxon>Bacteria</taxon>
        <taxon>Pseudomonadati</taxon>
        <taxon>Pseudomonadota</taxon>
        <taxon>Gammaproteobacteria</taxon>
        <taxon>Methylococcales</taxon>
        <taxon>Crenotrichaceae</taxon>
        <taxon>Crenothrix</taxon>
    </lineage>
</organism>